<keyword evidence="3" id="KW-0378">Hydrolase</keyword>
<evidence type="ECO:0000256" key="2">
    <source>
        <dbReference type="ARBA" id="ARBA00022670"/>
    </source>
</evidence>
<reference evidence="8 9" key="1">
    <citation type="submission" date="2024-10" db="EMBL/GenBank/DDBJ databases">
        <title>The Natural Products Discovery Center: Release of the First 8490 Sequenced Strains for Exploring Actinobacteria Biosynthetic Diversity.</title>
        <authorList>
            <person name="Kalkreuter E."/>
            <person name="Kautsar S.A."/>
            <person name="Yang D."/>
            <person name="Bader C.D."/>
            <person name="Teijaro C.N."/>
            <person name="Fluegel L."/>
            <person name="Davis C.M."/>
            <person name="Simpson J.R."/>
            <person name="Lauterbach L."/>
            <person name="Steele A.D."/>
            <person name="Gui C."/>
            <person name="Meng S."/>
            <person name="Li G."/>
            <person name="Viehrig K."/>
            <person name="Ye F."/>
            <person name="Su P."/>
            <person name="Kiefer A.F."/>
            <person name="Nichols A."/>
            <person name="Cepeda A.J."/>
            <person name="Yan W."/>
            <person name="Fan B."/>
            <person name="Jiang Y."/>
            <person name="Adhikari A."/>
            <person name="Zheng C.-J."/>
            <person name="Schuster L."/>
            <person name="Cowan T.M."/>
            <person name="Smanski M.J."/>
            <person name="Chevrette M.G."/>
            <person name="De Carvalho L.P.S."/>
            <person name="Shen B."/>
        </authorList>
    </citation>
    <scope>NUCLEOTIDE SEQUENCE [LARGE SCALE GENOMIC DNA]</scope>
    <source>
        <strain evidence="8 9">NPDC053399</strain>
    </source>
</reference>
<evidence type="ECO:0000256" key="4">
    <source>
        <dbReference type="ARBA" id="ARBA00022807"/>
    </source>
</evidence>
<proteinExistence type="inferred from homology"/>
<comment type="similarity">
    <text evidence="1">Belongs to the peptidase C40 family.</text>
</comment>
<keyword evidence="2" id="KW-0645">Protease</keyword>
<dbReference type="InterPro" id="IPR000064">
    <property type="entry name" value="NLP_P60_dom"/>
</dbReference>
<dbReference type="Pfam" id="PF00877">
    <property type="entry name" value="NLPC_P60"/>
    <property type="match status" value="1"/>
</dbReference>
<dbReference type="RefSeq" id="WP_399644329.1">
    <property type="nucleotide sequence ID" value="NZ_JBITYG010000001.1"/>
</dbReference>
<dbReference type="EMBL" id="JBITYG010000001">
    <property type="protein sequence ID" value="MFI9099761.1"/>
    <property type="molecule type" value="Genomic_DNA"/>
</dbReference>
<comment type="caution">
    <text evidence="8">The sequence shown here is derived from an EMBL/GenBank/DDBJ whole genome shotgun (WGS) entry which is preliminary data.</text>
</comment>
<dbReference type="InterPro" id="IPR038765">
    <property type="entry name" value="Papain-like_cys_pep_sf"/>
</dbReference>
<keyword evidence="5" id="KW-0175">Coiled coil</keyword>
<feature type="coiled-coil region" evidence="5">
    <location>
        <begin position="54"/>
        <end position="99"/>
    </location>
</feature>
<evidence type="ECO:0000256" key="1">
    <source>
        <dbReference type="ARBA" id="ARBA00007074"/>
    </source>
</evidence>
<dbReference type="Proteomes" id="UP001614394">
    <property type="component" value="Unassembled WGS sequence"/>
</dbReference>
<feature type="region of interest" description="Disordered" evidence="6">
    <location>
        <begin position="246"/>
        <end position="267"/>
    </location>
</feature>
<evidence type="ECO:0000259" key="7">
    <source>
        <dbReference type="PROSITE" id="PS51935"/>
    </source>
</evidence>
<dbReference type="Gene3D" id="3.90.1720.10">
    <property type="entry name" value="endopeptidase domain like (from Nostoc punctiforme)"/>
    <property type="match status" value="1"/>
</dbReference>
<keyword evidence="9" id="KW-1185">Reference proteome</keyword>
<dbReference type="PANTHER" id="PTHR47359">
    <property type="entry name" value="PEPTIDOGLYCAN DL-ENDOPEPTIDASE CWLO"/>
    <property type="match status" value="1"/>
</dbReference>
<gene>
    <name evidence="8" type="ORF">ACIGXA_04485</name>
</gene>
<evidence type="ECO:0000313" key="8">
    <source>
        <dbReference type="EMBL" id="MFI9099761.1"/>
    </source>
</evidence>
<evidence type="ECO:0000256" key="5">
    <source>
        <dbReference type="SAM" id="Coils"/>
    </source>
</evidence>
<dbReference type="Gene3D" id="6.10.250.3150">
    <property type="match status" value="1"/>
</dbReference>
<evidence type="ECO:0000256" key="6">
    <source>
        <dbReference type="SAM" id="MobiDB-lite"/>
    </source>
</evidence>
<organism evidence="8 9">
    <name type="scientific">Streptomyces fildesensis</name>
    <dbReference type="NCBI Taxonomy" id="375757"/>
    <lineage>
        <taxon>Bacteria</taxon>
        <taxon>Bacillati</taxon>
        <taxon>Actinomycetota</taxon>
        <taxon>Actinomycetes</taxon>
        <taxon>Kitasatosporales</taxon>
        <taxon>Streptomycetaceae</taxon>
        <taxon>Streptomyces</taxon>
    </lineage>
</organism>
<dbReference type="InterPro" id="IPR051794">
    <property type="entry name" value="PG_Endopeptidase_C40"/>
</dbReference>
<evidence type="ECO:0000256" key="3">
    <source>
        <dbReference type="ARBA" id="ARBA00022801"/>
    </source>
</evidence>
<dbReference type="PROSITE" id="PS51935">
    <property type="entry name" value="NLPC_P60"/>
    <property type="match status" value="1"/>
</dbReference>
<dbReference type="PANTHER" id="PTHR47359:SF3">
    <property type="entry name" value="NLP_P60 DOMAIN-CONTAINING PROTEIN-RELATED"/>
    <property type="match status" value="1"/>
</dbReference>
<dbReference type="SUPFAM" id="SSF54001">
    <property type="entry name" value="Cysteine proteinases"/>
    <property type="match status" value="1"/>
</dbReference>
<name>A0ABW8C2V1_9ACTN</name>
<feature type="domain" description="NlpC/P60" evidence="7">
    <location>
        <begin position="267"/>
        <end position="382"/>
    </location>
</feature>
<evidence type="ECO:0000313" key="9">
    <source>
        <dbReference type="Proteomes" id="UP001614394"/>
    </source>
</evidence>
<keyword evidence="4" id="KW-0788">Thiol protease</keyword>
<protein>
    <submittedName>
        <fullName evidence="8">NlpC/P60 family protein</fullName>
    </submittedName>
</protein>
<accession>A0ABW8C2V1</accession>
<sequence>MASHRKPRPGIRAGLLGTTGPRAAVGFTAAALATVTLLGETASAAPAQPQPPSIEEVQAKVDALNHDAEVATERYNGAKEQADQQNSKVEALLNQVAQRTQSLNDARRVLGQYAAAQYRSGGVEGTGTFLFSADPQQFFDQSHQMKRMTSTQKEAVEDFRVQQATTTQKRTEAVKSLDALTSAQTKLQTEKTAVKQKLVAAQTLLNSLTAQEKARLAALAAQKAEEARKQAAVIAAKEKAAREAAAKEAAKTGAGTGTGGSGSNTTSSKAEKAIAFARAQIGEPYGWGDTGPDSWDCSGLTQAAWKAAGVTLPRTTWDQVKAGERVSMSDLRPGDLIFFYDDISHVGLYIGDGNMIHAPHTGTVVKIAPITQMPVYGASRPS</sequence>